<keyword evidence="2 4" id="KW-0238">DNA-binding</keyword>
<protein>
    <submittedName>
        <fullName evidence="6">TetR/AcrR family transcriptional regulator</fullName>
    </submittedName>
</protein>
<dbReference type="InterPro" id="IPR009057">
    <property type="entry name" value="Homeodomain-like_sf"/>
</dbReference>
<evidence type="ECO:0000256" key="4">
    <source>
        <dbReference type="PROSITE-ProRule" id="PRU00335"/>
    </source>
</evidence>
<dbReference type="PANTHER" id="PTHR30055:SF148">
    <property type="entry name" value="TETR-FAMILY TRANSCRIPTIONAL REGULATOR"/>
    <property type="match status" value="1"/>
</dbReference>
<evidence type="ECO:0000256" key="1">
    <source>
        <dbReference type="ARBA" id="ARBA00023015"/>
    </source>
</evidence>
<evidence type="ECO:0000256" key="3">
    <source>
        <dbReference type="ARBA" id="ARBA00023163"/>
    </source>
</evidence>
<keyword evidence="7" id="KW-1185">Reference proteome</keyword>
<keyword evidence="3" id="KW-0804">Transcription</keyword>
<gene>
    <name evidence="6" type="ORF">IQ251_09125</name>
</gene>
<evidence type="ECO:0000256" key="2">
    <source>
        <dbReference type="ARBA" id="ARBA00023125"/>
    </source>
</evidence>
<evidence type="ECO:0000313" key="6">
    <source>
        <dbReference type="EMBL" id="MBE9374608.1"/>
    </source>
</evidence>
<dbReference type="InterPro" id="IPR011075">
    <property type="entry name" value="TetR_C"/>
</dbReference>
<feature type="DNA-binding region" description="H-T-H motif" evidence="4">
    <location>
        <begin position="36"/>
        <end position="55"/>
    </location>
</feature>
<evidence type="ECO:0000313" key="7">
    <source>
        <dbReference type="Proteomes" id="UP000598360"/>
    </source>
</evidence>
<evidence type="ECO:0000259" key="5">
    <source>
        <dbReference type="PROSITE" id="PS50977"/>
    </source>
</evidence>
<dbReference type="InterPro" id="IPR036271">
    <property type="entry name" value="Tet_transcr_reg_TetR-rel_C_sf"/>
</dbReference>
<dbReference type="Proteomes" id="UP000598360">
    <property type="component" value="Unassembled WGS sequence"/>
</dbReference>
<sequence>MSTTQRAGRPRDPAVEDRARRAARAVYAERGWSGFTLDEVARRSGIGKGSLYLRWPDKAALLVEAVRERTRFIAEIDTGALRSDLIEFATGWLEYMTTDDGVLTYRLNVDSRFVPEVWEALADDPYPEHVRATRAMVRRGIARGELPQDASVALIADLVAGAVSNHVRATPQYLQGRVRARSAEYVAHLVDTVLAGVAARSV</sequence>
<dbReference type="Pfam" id="PF00440">
    <property type="entry name" value="TetR_N"/>
    <property type="match status" value="1"/>
</dbReference>
<dbReference type="Gene3D" id="1.10.357.10">
    <property type="entry name" value="Tetracycline Repressor, domain 2"/>
    <property type="match status" value="1"/>
</dbReference>
<feature type="domain" description="HTH tetR-type" evidence="5">
    <location>
        <begin position="13"/>
        <end position="73"/>
    </location>
</feature>
<organism evidence="6 7">
    <name type="scientific">Saccharopolyspora montiporae</name>
    <dbReference type="NCBI Taxonomy" id="2781240"/>
    <lineage>
        <taxon>Bacteria</taxon>
        <taxon>Bacillati</taxon>
        <taxon>Actinomycetota</taxon>
        <taxon>Actinomycetes</taxon>
        <taxon>Pseudonocardiales</taxon>
        <taxon>Pseudonocardiaceae</taxon>
        <taxon>Saccharopolyspora</taxon>
    </lineage>
</organism>
<dbReference type="GO" id="GO:0003700">
    <property type="term" value="F:DNA-binding transcription factor activity"/>
    <property type="evidence" value="ECO:0007669"/>
    <property type="project" value="TreeGrafter"/>
</dbReference>
<accession>A0A929BAM4</accession>
<dbReference type="PANTHER" id="PTHR30055">
    <property type="entry name" value="HTH-TYPE TRANSCRIPTIONAL REGULATOR RUTR"/>
    <property type="match status" value="1"/>
</dbReference>
<dbReference type="Pfam" id="PF16859">
    <property type="entry name" value="TetR_C_11"/>
    <property type="match status" value="1"/>
</dbReference>
<proteinExistence type="predicted"/>
<name>A0A929BAM4_9PSEU</name>
<dbReference type="GO" id="GO:0000976">
    <property type="term" value="F:transcription cis-regulatory region binding"/>
    <property type="evidence" value="ECO:0007669"/>
    <property type="project" value="TreeGrafter"/>
</dbReference>
<dbReference type="SUPFAM" id="SSF46689">
    <property type="entry name" value="Homeodomain-like"/>
    <property type="match status" value="1"/>
</dbReference>
<dbReference type="AlphaFoldDB" id="A0A929BAM4"/>
<dbReference type="RefSeq" id="WP_193928047.1">
    <property type="nucleotide sequence ID" value="NZ_JADEYC010000014.1"/>
</dbReference>
<dbReference type="PROSITE" id="PS50977">
    <property type="entry name" value="HTH_TETR_2"/>
    <property type="match status" value="1"/>
</dbReference>
<dbReference type="SUPFAM" id="SSF48498">
    <property type="entry name" value="Tetracyclin repressor-like, C-terminal domain"/>
    <property type="match status" value="1"/>
</dbReference>
<keyword evidence="1" id="KW-0805">Transcription regulation</keyword>
<dbReference type="EMBL" id="JADEYC010000014">
    <property type="protein sequence ID" value="MBE9374608.1"/>
    <property type="molecule type" value="Genomic_DNA"/>
</dbReference>
<reference evidence="6" key="1">
    <citation type="submission" date="2020-10" db="EMBL/GenBank/DDBJ databases">
        <title>Diversity and distribution of actinomycetes associated with coral in the coast of Hainan.</title>
        <authorList>
            <person name="Li F."/>
        </authorList>
    </citation>
    <scope>NUCLEOTIDE SEQUENCE</scope>
    <source>
        <strain evidence="6">HNM0983</strain>
    </source>
</reference>
<comment type="caution">
    <text evidence="6">The sequence shown here is derived from an EMBL/GenBank/DDBJ whole genome shotgun (WGS) entry which is preliminary data.</text>
</comment>
<dbReference type="InterPro" id="IPR001647">
    <property type="entry name" value="HTH_TetR"/>
</dbReference>
<dbReference type="InterPro" id="IPR050109">
    <property type="entry name" value="HTH-type_TetR-like_transc_reg"/>
</dbReference>
<dbReference type="Gene3D" id="1.10.10.60">
    <property type="entry name" value="Homeodomain-like"/>
    <property type="match status" value="1"/>
</dbReference>